<gene>
    <name evidence="1" type="ORF">VZ94_17550</name>
</gene>
<reference evidence="1 2" key="2">
    <citation type="journal article" date="2016" name="Microb. Ecol.">
        <title>Genome Characteristics of a Novel Type I Methanotroph (Sn10-6) Isolated from a Flooded Indian Rice Field.</title>
        <authorList>
            <person name="Rahalkar M.C."/>
            <person name="Pandit P.S."/>
            <person name="Dhakephalkar P.K."/>
            <person name="Pore S."/>
            <person name="Arora P."/>
            <person name="Kapse N."/>
        </authorList>
    </citation>
    <scope>NUCLEOTIDE SEQUENCE [LARGE SCALE GENOMIC DNA]</scope>
    <source>
        <strain evidence="1 2">Sn10-6</strain>
    </source>
</reference>
<evidence type="ECO:0000313" key="1">
    <source>
        <dbReference type="EMBL" id="KJV05531.1"/>
    </source>
</evidence>
<reference evidence="2" key="1">
    <citation type="submission" date="2015-03" db="EMBL/GenBank/DDBJ databases">
        <title>Draft genome sequence of a novel methanotroph (Sn10-6) isolated from flooded ricefield rhizosphere in India.</title>
        <authorList>
            <person name="Pandit P.S."/>
            <person name="Pore S.D."/>
            <person name="Arora P."/>
            <person name="Kapse N.G."/>
            <person name="Dhakephalkar P.K."/>
            <person name="Rahalkar M.C."/>
        </authorList>
    </citation>
    <scope>NUCLEOTIDE SEQUENCE [LARGE SCALE GENOMIC DNA]</scope>
    <source>
        <strain evidence="2">Sn10-6</strain>
    </source>
</reference>
<dbReference type="PATRIC" id="fig|1632867.3.peg.2518"/>
<proteinExistence type="predicted"/>
<dbReference type="Proteomes" id="UP000033684">
    <property type="component" value="Unassembled WGS sequence"/>
</dbReference>
<dbReference type="SUPFAM" id="SSF53448">
    <property type="entry name" value="Nucleotide-diphospho-sugar transferases"/>
    <property type="match status" value="1"/>
</dbReference>
<organism evidence="1 2">
    <name type="scientific">Methylocucumis oryzae</name>
    <dbReference type="NCBI Taxonomy" id="1632867"/>
    <lineage>
        <taxon>Bacteria</taxon>
        <taxon>Pseudomonadati</taxon>
        <taxon>Pseudomonadota</taxon>
        <taxon>Gammaproteobacteria</taxon>
        <taxon>Methylococcales</taxon>
        <taxon>Methylococcaceae</taxon>
        <taxon>Methylocucumis</taxon>
    </lineage>
</organism>
<dbReference type="Gene3D" id="3.90.550.10">
    <property type="entry name" value="Spore Coat Polysaccharide Biosynthesis Protein SpsA, Chain A"/>
    <property type="match status" value="1"/>
</dbReference>
<name>A0A0F3IFI8_9GAMM</name>
<dbReference type="PANTHER" id="PTHR36529:SF1">
    <property type="entry name" value="GLYCOSYLTRANSFERASE"/>
    <property type="match status" value="1"/>
</dbReference>
<dbReference type="OrthoDB" id="9798250at2"/>
<dbReference type="PANTHER" id="PTHR36529">
    <property type="entry name" value="SLL1095 PROTEIN"/>
    <property type="match status" value="1"/>
</dbReference>
<keyword evidence="2" id="KW-1185">Reference proteome</keyword>
<dbReference type="AlphaFoldDB" id="A0A0F3IFI8"/>
<dbReference type="Pfam" id="PF09837">
    <property type="entry name" value="DUF2064"/>
    <property type="match status" value="1"/>
</dbReference>
<sequence length="231" mass="24797">MSTAQAAIALFVKTPGLSPVKTRLAATLGKTLAETFHLQAAHTVAATLSQLTPAAQGYFAVAETQALSHPYWRTLPCIAQGEGGLGQRLASVYQQLRQRHARVIFVGADSPQMTVAQLTEAITWLGDSSQARLVYGPCTDGGFWLVGGTIAIPEAVWTDVSYSRADTGSQLLKHINRLGEIKHLPLLGDVDEAADLLDLQQALHDLPAPSPEQQQLRAFIASLFLPPSPIR</sequence>
<dbReference type="EMBL" id="LAJX01000213">
    <property type="protein sequence ID" value="KJV05531.1"/>
    <property type="molecule type" value="Genomic_DNA"/>
</dbReference>
<dbReference type="RefSeq" id="WP_045780212.1">
    <property type="nucleotide sequence ID" value="NZ_LAJX01000213.1"/>
</dbReference>
<evidence type="ECO:0008006" key="3">
    <source>
        <dbReference type="Google" id="ProtNLM"/>
    </source>
</evidence>
<dbReference type="InterPro" id="IPR029044">
    <property type="entry name" value="Nucleotide-diphossugar_trans"/>
</dbReference>
<comment type="caution">
    <text evidence="1">The sequence shown here is derived from an EMBL/GenBank/DDBJ whole genome shotgun (WGS) entry which is preliminary data.</text>
</comment>
<dbReference type="InterPro" id="IPR018641">
    <property type="entry name" value="Trfase_1_rSAM/seldom-assoc"/>
</dbReference>
<accession>A0A0F3IFI8</accession>
<protein>
    <recommendedName>
        <fullName evidence="3">Glycosyltransferase</fullName>
    </recommendedName>
</protein>
<evidence type="ECO:0000313" key="2">
    <source>
        <dbReference type="Proteomes" id="UP000033684"/>
    </source>
</evidence>